<keyword evidence="2" id="KW-1185">Reference proteome</keyword>
<reference evidence="1 2" key="1">
    <citation type="submission" date="2018-08" db="EMBL/GenBank/DDBJ databases">
        <title>Draft genome of the lignicolous fungus Coniochaeta pulveracea.</title>
        <authorList>
            <person name="Borstlap C.J."/>
            <person name="De Witt R.N."/>
            <person name="Botha A."/>
            <person name="Volschenk H."/>
        </authorList>
    </citation>
    <scope>NUCLEOTIDE SEQUENCE [LARGE SCALE GENOMIC DNA]</scope>
    <source>
        <strain evidence="1 2">CAB683</strain>
    </source>
</reference>
<dbReference type="AlphaFoldDB" id="A0A420YBK6"/>
<organism evidence="1 2">
    <name type="scientific">Coniochaeta pulveracea</name>
    <dbReference type="NCBI Taxonomy" id="177199"/>
    <lineage>
        <taxon>Eukaryota</taxon>
        <taxon>Fungi</taxon>
        <taxon>Dikarya</taxon>
        <taxon>Ascomycota</taxon>
        <taxon>Pezizomycotina</taxon>
        <taxon>Sordariomycetes</taxon>
        <taxon>Sordariomycetidae</taxon>
        <taxon>Coniochaetales</taxon>
        <taxon>Coniochaetaceae</taxon>
        <taxon>Coniochaeta</taxon>
    </lineage>
</organism>
<protein>
    <submittedName>
        <fullName evidence="1">Uncharacterized protein</fullName>
    </submittedName>
</protein>
<evidence type="ECO:0000313" key="2">
    <source>
        <dbReference type="Proteomes" id="UP000275385"/>
    </source>
</evidence>
<feature type="non-terminal residue" evidence="1">
    <location>
        <position position="110"/>
    </location>
</feature>
<comment type="caution">
    <text evidence="1">The sequence shown here is derived from an EMBL/GenBank/DDBJ whole genome shotgun (WGS) entry which is preliminary data.</text>
</comment>
<sequence length="110" mass="11941">MGRIDIPGRTGICRPLRTLLMREVPRRASPQRLIRLTYVNLGFRGSGATAPDVSRAPAARPRGTSWGGLQQHIACSIGPKLQMSMTTPSLPDDSFQSFGLCSLVDLESFA</sequence>
<accession>A0A420YBK6</accession>
<evidence type="ECO:0000313" key="1">
    <source>
        <dbReference type="EMBL" id="RKU45289.1"/>
    </source>
</evidence>
<dbReference type="Proteomes" id="UP000275385">
    <property type="component" value="Unassembled WGS sequence"/>
</dbReference>
<gene>
    <name evidence="1" type="ORF">DL546_006275</name>
</gene>
<name>A0A420YBK6_9PEZI</name>
<proteinExistence type="predicted"/>
<dbReference type="EMBL" id="QVQW01000022">
    <property type="protein sequence ID" value="RKU45289.1"/>
    <property type="molecule type" value="Genomic_DNA"/>
</dbReference>